<accession>A0A9J7BV20</accession>
<sequence length="58" mass="6120">MGPARLSLYLIASIAGVAAIMTWLNRAKALSANSGNQIPVQKAADALREAWADNHTTV</sequence>
<feature type="transmembrane region" description="Helical" evidence="1">
    <location>
        <begin position="6"/>
        <end position="24"/>
    </location>
</feature>
<keyword evidence="3" id="KW-1185">Reference proteome</keyword>
<evidence type="ECO:0000313" key="2">
    <source>
        <dbReference type="EMBL" id="UWZ86724.1"/>
    </source>
</evidence>
<name>A0A9J7BV20_9BACT</name>
<dbReference type="KEGG" id="orp:MOP44_12430"/>
<gene>
    <name evidence="2" type="ORF">MOP44_12430</name>
</gene>
<keyword evidence="1" id="KW-1133">Transmembrane helix</keyword>
<evidence type="ECO:0000256" key="1">
    <source>
        <dbReference type="SAM" id="Phobius"/>
    </source>
</evidence>
<keyword evidence="1" id="KW-0472">Membrane</keyword>
<dbReference type="RefSeq" id="WP_260796361.1">
    <property type="nucleotide sequence ID" value="NZ_CP093313.1"/>
</dbReference>
<protein>
    <submittedName>
        <fullName evidence="2">Uncharacterized protein</fullName>
    </submittedName>
</protein>
<organism evidence="2 3">
    <name type="scientific">Occallatibacter riparius</name>
    <dbReference type="NCBI Taxonomy" id="1002689"/>
    <lineage>
        <taxon>Bacteria</taxon>
        <taxon>Pseudomonadati</taxon>
        <taxon>Acidobacteriota</taxon>
        <taxon>Terriglobia</taxon>
        <taxon>Terriglobales</taxon>
        <taxon>Acidobacteriaceae</taxon>
        <taxon>Occallatibacter</taxon>
    </lineage>
</organism>
<dbReference type="EMBL" id="CP093313">
    <property type="protein sequence ID" value="UWZ86724.1"/>
    <property type="molecule type" value="Genomic_DNA"/>
</dbReference>
<proteinExistence type="predicted"/>
<evidence type="ECO:0000313" key="3">
    <source>
        <dbReference type="Proteomes" id="UP001059380"/>
    </source>
</evidence>
<dbReference type="AlphaFoldDB" id="A0A9J7BV20"/>
<dbReference type="Proteomes" id="UP001059380">
    <property type="component" value="Chromosome"/>
</dbReference>
<reference evidence="2" key="1">
    <citation type="submission" date="2021-04" db="EMBL/GenBank/DDBJ databases">
        <title>Phylogenetic analysis of Acidobacteriaceae.</title>
        <authorList>
            <person name="Qiu L."/>
            <person name="Zhang Q."/>
        </authorList>
    </citation>
    <scope>NUCLEOTIDE SEQUENCE</scope>
    <source>
        <strain evidence="2">DSM 25168</strain>
    </source>
</reference>
<keyword evidence="1" id="KW-0812">Transmembrane</keyword>